<dbReference type="RefSeq" id="XP_007519657.1">
    <property type="nucleotide sequence ID" value="XM_007519595.3"/>
</dbReference>
<dbReference type="CTD" id="374393"/>
<dbReference type="Gene3D" id="2.40.10.10">
    <property type="entry name" value="Trypsin-like serine proteases"/>
    <property type="match status" value="2"/>
</dbReference>
<dbReference type="FunCoup" id="A0A1S2ZI19">
    <property type="interactions" value="497"/>
</dbReference>
<protein>
    <submittedName>
        <fullName evidence="3">Serine protease FAM111B</fullName>
    </submittedName>
</protein>
<reference evidence="3" key="1">
    <citation type="submission" date="2025-08" db="UniProtKB">
        <authorList>
            <consortium name="RefSeq"/>
        </authorList>
    </citation>
    <scope>IDENTIFICATION</scope>
</reference>
<dbReference type="eggNOG" id="ENOG502QTFX">
    <property type="taxonomic scope" value="Eukaryota"/>
</dbReference>
<dbReference type="OrthoDB" id="10025068at2759"/>
<feature type="region of interest" description="Disordered" evidence="1">
    <location>
        <begin position="1"/>
        <end position="56"/>
    </location>
</feature>
<organism evidence="2 3">
    <name type="scientific">Erinaceus europaeus</name>
    <name type="common">Western European hedgehog</name>
    <dbReference type="NCBI Taxonomy" id="9365"/>
    <lineage>
        <taxon>Eukaryota</taxon>
        <taxon>Metazoa</taxon>
        <taxon>Chordata</taxon>
        <taxon>Craniata</taxon>
        <taxon>Vertebrata</taxon>
        <taxon>Euteleostomi</taxon>
        <taxon>Mammalia</taxon>
        <taxon>Eutheria</taxon>
        <taxon>Laurasiatheria</taxon>
        <taxon>Eulipotyphla</taxon>
        <taxon>Erinaceidae</taxon>
        <taxon>Erinaceinae</taxon>
        <taxon>Erinaceus</taxon>
    </lineage>
</organism>
<dbReference type="AlphaFoldDB" id="A0A1S2ZI19"/>
<keyword evidence="2" id="KW-1185">Reference proteome</keyword>
<dbReference type="SUPFAM" id="SSF50494">
    <property type="entry name" value="Trypsin-like serine proteases"/>
    <property type="match status" value="1"/>
</dbReference>
<accession>A0A1S2ZI19</accession>
<dbReference type="Pfam" id="PF13365">
    <property type="entry name" value="Trypsin_2"/>
    <property type="match status" value="1"/>
</dbReference>
<dbReference type="PANTHER" id="PTHR14389">
    <property type="entry name" value="SI:CH1073-475A24.1"/>
    <property type="match status" value="1"/>
</dbReference>
<dbReference type="InterPro" id="IPR009003">
    <property type="entry name" value="Peptidase_S1_PA"/>
</dbReference>
<dbReference type="GO" id="GO:0006260">
    <property type="term" value="P:DNA replication"/>
    <property type="evidence" value="ECO:0007669"/>
    <property type="project" value="TreeGrafter"/>
</dbReference>
<feature type="compositionally biased region" description="Polar residues" evidence="1">
    <location>
        <begin position="1"/>
        <end position="18"/>
    </location>
</feature>
<feature type="compositionally biased region" description="Basic and acidic residues" evidence="1">
    <location>
        <begin position="299"/>
        <end position="320"/>
    </location>
</feature>
<dbReference type="GeneID" id="103110424"/>
<name>A0A1S2ZI19_ERIEU</name>
<dbReference type="GO" id="GO:0005634">
    <property type="term" value="C:nucleus"/>
    <property type="evidence" value="ECO:0007669"/>
    <property type="project" value="TreeGrafter"/>
</dbReference>
<dbReference type="Proteomes" id="UP001652624">
    <property type="component" value="Chromosome 17"/>
</dbReference>
<sequence length="721" mass="82293">MISIKLETNQSPSATENEPSSKPETSEDVVTKQTRSGTSADNSASDTGECGSSRTFKREVKQETYLGIQNPHLSSHEKCHFTFTLDIKSRKPDHSEYNAYGELNENVYSALRAHDIFSKKMEEHVAKDIRIYEERHIKGYINPGMPLKCLPKDSHLKITFYQIRKHQKKGNKILRECENPNIECILFHIVAVGKNTKTIVKMNELHQPGTTLCVYALKGETIKEALCKDGRFRSDLKDLDWKLVEVHKTIYGRESKVEEVSGKTLEIDISKNYIKKAPPQNTKPKKEHHTDEVSPSGQERPKGKLDDPERGGTGDREQNRENIVSRPGIGHDVEATKRRTILEIKNYYSGNVKRKYRIPHCRQRSQTGRQYFVQQKEAINLSIKNLQMLNKVTMHQYPSFKKAVREMRKFFLEERRRKNLSTSKQFNIYKKDYAKVTKNSTSVATCEQLVHLSHSVGFIQWNNNGRTGNGTCFVFNDGFIFTCRHVVELIVGEVTDRQLWQGIVCKCAMVTFNYKQFRPVQEEWFPIEALLQVSDENLDYAILKLGKNEKESEFPPGLFGQVSSLPSSGLIYLIGHPEGEHKKVDGCTVIPVGHRLEKYSQYVEDELLNCAAANISPFSMFTPRSFQSHICRTDALSYDTCFADGSSGSPVFDANGRLVAIHALGIIYSRGDLVYGLIEYGYSMESVLCDIQRINENLYQLLCQGKQDSTFEGHQIEAMEH</sequence>
<keyword evidence="3" id="KW-0645">Protease</keyword>
<keyword evidence="3" id="KW-0378">Hydrolase</keyword>
<feature type="region of interest" description="Disordered" evidence="1">
    <location>
        <begin position="275"/>
        <end position="326"/>
    </location>
</feature>
<dbReference type="InParanoid" id="A0A1S2ZI19"/>
<evidence type="ECO:0000256" key="1">
    <source>
        <dbReference type="SAM" id="MobiDB-lite"/>
    </source>
</evidence>
<evidence type="ECO:0000313" key="2">
    <source>
        <dbReference type="Proteomes" id="UP001652624"/>
    </source>
</evidence>
<dbReference type="InterPro" id="IPR043504">
    <property type="entry name" value="Peptidase_S1_PA_chymotrypsin"/>
</dbReference>
<feature type="compositionally biased region" description="Polar residues" evidence="1">
    <location>
        <begin position="31"/>
        <end position="54"/>
    </location>
</feature>
<evidence type="ECO:0000313" key="3">
    <source>
        <dbReference type="RefSeq" id="XP_007519657.1"/>
    </source>
</evidence>
<dbReference type="PANTHER" id="PTHR14389:SF4">
    <property type="entry name" value="SERINE PROTEASE FAM111B"/>
    <property type="match status" value="1"/>
</dbReference>
<proteinExistence type="predicted"/>
<gene>
    <name evidence="3" type="primary">FAM111B</name>
</gene>
<dbReference type="GO" id="GO:0000785">
    <property type="term" value="C:chromatin"/>
    <property type="evidence" value="ECO:0007669"/>
    <property type="project" value="TreeGrafter"/>
</dbReference>